<evidence type="ECO:0000256" key="3">
    <source>
        <dbReference type="ARBA" id="ARBA00022670"/>
    </source>
</evidence>
<evidence type="ECO:0000256" key="4">
    <source>
        <dbReference type="ARBA" id="ARBA00022692"/>
    </source>
</evidence>
<feature type="transmembrane region" description="Helical" evidence="9">
    <location>
        <begin position="301"/>
        <end position="322"/>
    </location>
</feature>
<keyword evidence="12" id="KW-1185">Reference proteome</keyword>
<dbReference type="GO" id="GO:0008233">
    <property type="term" value="F:peptidase activity"/>
    <property type="evidence" value="ECO:0007669"/>
    <property type="project" value="UniProtKB-KW"/>
</dbReference>
<dbReference type="NCBIfam" id="TIGR03109">
    <property type="entry name" value="exosort_XrtA"/>
    <property type="match status" value="1"/>
</dbReference>
<dbReference type="Pfam" id="PF11984">
    <property type="entry name" value="DUF3485"/>
    <property type="match status" value="1"/>
</dbReference>
<dbReference type="Pfam" id="PF09721">
    <property type="entry name" value="Exosortase_EpsH"/>
    <property type="match status" value="1"/>
</dbReference>
<keyword evidence="3" id="KW-0645">Protease</keyword>
<dbReference type="GO" id="GO:0006508">
    <property type="term" value="P:proteolysis"/>
    <property type="evidence" value="ECO:0007669"/>
    <property type="project" value="UniProtKB-KW"/>
</dbReference>
<evidence type="ECO:0000259" key="10">
    <source>
        <dbReference type="Pfam" id="PF11984"/>
    </source>
</evidence>
<dbReference type="InterPro" id="IPR017540">
    <property type="entry name" value="Exosortase-1"/>
</dbReference>
<feature type="transmembrane region" description="Helical" evidence="9">
    <location>
        <begin position="262"/>
        <end position="289"/>
    </location>
</feature>
<dbReference type="InterPro" id="IPR013426">
    <property type="entry name" value="EpsH-like"/>
</dbReference>
<dbReference type="GO" id="GO:0005886">
    <property type="term" value="C:plasma membrane"/>
    <property type="evidence" value="ECO:0007669"/>
    <property type="project" value="UniProtKB-SubCell"/>
</dbReference>
<comment type="subcellular location">
    <subcellularLocation>
        <location evidence="1">Cell membrane</location>
        <topology evidence="1">Multi-pass membrane protein</topology>
    </subcellularLocation>
</comment>
<gene>
    <name evidence="11" type="primary">xrtA</name>
    <name evidence="11" type="ORF">DWB85_16010</name>
</gene>
<accession>A0A3L7DVE2</accession>
<evidence type="ECO:0000256" key="5">
    <source>
        <dbReference type="ARBA" id="ARBA00022801"/>
    </source>
</evidence>
<dbReference type="InterPro" id="IPR019127">
    <property type="entry name" value="Exosortase"/>
</dbReference>
<feature type="transmembrane region" description="Helical" evidence="9">
    <location>
        <begin position="116"/>
        <end position="140"/>
    </location>
</feature>
<organism evidence="11 12">
    <name type="scientific">Seongchinamella sediminis</name>
    <dbReference type="NCBI Taxonomy" id="2283635"/>
    <lineage>
        <taxon>Bacteria</taxon>
        <taxon>Pseudomonadati</taxon>
        <taxon>Pseudomonadota</taxon>
        <taxon>Gammaproteobacteria</taxon>
        <taxon>Cellvibrionales</taxon>
        <taxon>Halieaceae</taxon>
        <taxon>Seongchinamella</taxon>
    </lineage>
</organism>
<dbReference type="InterPro" id="IPR026392">
    <property type="entry name" value="Exo/Archaeosortase_dom"/>
</dbReference>
<dbReference type="NCBIfam" id="TIGR02914">
    <property type="entry name" value="EpsI_fam"/>
    <property type="match status" value="1"/>
</dbReference>
<evidence type="ECO:0000256" key="9">
    <source>
        <dbReference type="SAM" id="Phobius"/>
    </source>
</evidence>
<keyword evidence="4 9" id="KW-0812">Transmembrane</keyword>
<feature type="transmembrane region" description="Helical" evidence="9">
    <location>
        <begin position="61"/>
        <end position="82"/>
    </location>
</feature>
<feature type="transmembrane region" description="Helical" evidence="9">
    <location>
        <begin position="94"/>
        <end position="110"/>
    </location>
</feature>
<keyword evidence="7 9" id="KW-0472">Membrane</keyword>
<dbReference type="Proteomes" id="UP000265509">
    <property type="component" value="Unassembled WGS sequence"/>
</dbReference>
<evidence type="ECO:0000256" key="2">
    <source>
        <dbReference type="ARBA" id="ARBA00022475"/>
    </source>
</evidence>
<evidence type="ECO:0000256" key="8">
    <source>
        <dbReference type="SAM" id="MobiDB-lite"/>
    </source>
</evidence>
<name>A0A3L7DVE2_9GAMM</name>
<reference evidence="11 12" key="1">
    <citation type="submission" date="2018-07" db="EMBL/GenBank/DDBJ databases">
        <title>Halioglobus sp. genome submission.</title>
        <authorList>
            <person name="Ye M.-Q."/>
            <person name="Du Z.-J."/>
        </authorList>
    </citation>
    <scope>NUCLEOTIDE SEQUENCE [LARGE SCALE GENOMIC DNA]</scope>
    <source>
        <strain evidence="11 12">U0301</strain>
    </source>
</reference>
<feature type="region of interest" description="Disordered" evidence="8">
    <location>
        <begin position="558"/>
        <end position="581"/>
    </location>
</feature>
<dbReference type="EMBL" id="QRAN01000020">
    <property type="protein sequence ID" value="RLQ20755.1"/>
    <property type="molecule type" value="Genomic_DNA"/>
</dbReference>
<evidence type="ECO:0000256" key="1">
    <source>
        <dbReference type="ARBA" id="ARBA00004651"/>
    </source>
</evidence>
<keyword evidence="5 11" id="KW-0378">Hydrolase</keyword>
<dbReference type="InterPro" id="IPR014263">
    <property type="entry name" value="Methanolan_biosynth_EpsI"/>
</dbReference>
<dbReference type="NCBIfam" id="TIGR04178">
    <property type="entry name" value="exo_archaeo"/>
    <property type="match status" value="1"/>
</dbReference>
<evidence type="ECO:0000256" key="6">
    <source>
        <dbReference type="ARBA" id="ARBA00022989"/>
    </source>
</evidence>
<feature type="domain" description="Methanolan biosynthesis EpsI" evidence="10">
    <location>
        <begin position="353"/>
        <end position="557"/>
    </location>
</feature>
<evidence type="ECO:0000256" key="7">
    <source>
        <dbReference type="ARBA" id="ARBA00023136"/>
    </source>
</evidence>
<evidence type="ECO:0000313" key="12">
    <source>
        <dbReference type="Proteomes" id="UP000265509"/>
    </source>
</evidence>
<evidence type="ECO:0000313" key="11">
    <source>
        <dbReference type="EMBL" id="RLQ20755.1"/>
    </source>
</evidence>
<dbReference type="AlphaFoldDB" id="A0A3L7DVE2"/>
<feature type="transmembrane region" description="Helical" evidence="9">
    <location>
        <begin position="236"/>
        <end position="255"/>
    </location>
</feature>
<keyword evidence="2" id="KW-1003">Cell membrane</keyword>
<sequence length="581" mass="64317">MMPWETRPGRACCGTSAGKTTCRRWCCCSGRRAGCRVMVRSKAVTVDVISEKTDWKTSTSWGLVVIIAAYCTAVGLLFFDTVASMVDIWMRSDTFAHGILIFPISLWLVWRQRAELAGAVAAPRPWVLLLTAGGGVVWLLAQVMDVNVIRQLAFVGILITGIWAILGTALAWRLAFPLGFLFLAVPMGEGLIQPMVEFTADSAAALVRATGIPLYREGRLLHLPSGSWQVVEGCSGVRYIIASYTLGLLYAYLTYQSLWRRTLFVLVSILTPIAANSLRAFMIIMIGHFSGMELATGVDHLIYGWVFFGFVMLLMFWVGSFWREDEVAQPFTPAVAGQSAGANGSMAPLPVLGLALIVSALGPMLARGLVVDADTGTLQPLPSPAITHANWQPAPNPGWSWAPNQPGADRELEQYYRFAGGTIGLFVRQYLGTQEEHELVQTASPWRPYENRSAWRVSRQAGATISAANGKSIRVLEGQLVGPGQRLLVWNWYRVDGRYTAQNYLAKLLETQQQLFKGRREGTRIFLAVSVAEDADLEQARRQLQAFFEEYQPAIEQSLDSRNPLENHETDEHLSRNQGRQ</sequence>
<comment type="caution">
    <text evidence="11">The sequence shown here is derived from an EMBL/GenBank/DDBJ whole genome shotgun (WGS) entry which is preliminary data.</text>
</comment>
<feature type="transmembrane region" description="Helical" evidence="9">
    <location>
        <begin position="152"/>
        <end position="172"/>
    </location>
</feature>
<dbReference type="EC" id="3.4.22.-" evidence="11"/>
<dbReference type="NCBIfam" id="TIGR02602">
    <property type="entry name" value="8TM_EpsH"/>
    <property type="match status" value="1"/>
</dbReference>
<keyword evidence="6 9" id="KW-1133">Transmembrane helix</keyword>
<feature type="compositionally biased region" description="Basic and acidic residues" evidence="8">
    <location>
        <begin position="563"/>
        <end position="575"/>
    </location>
</feature>
<protein>
    <submittedName>
        <fullName evidence="11">Exosortase A</fullName>
        <ecNumber evidence="11">3.4.22.-</ecNumber>
    </submittedName>
</protein>
<proteinExistence type="predicted"/>